<name>A0A009IS56_ACIB9</name>
<dbReference type="HAMAP" id="MF_00445">
    <property type="entry name" value="NDH1_NuoN_1"/>
    <property type="match status" value="1"/>
</dbReference>
<dbReference type="NCBIfam" id="NF004439">
    <property type="entry name" value="PRK05777.1-1"/>
    <property type="match status" value="1"/>
</dbReference>
<evidence type="ECO:0000256" key="5">
    <source>
        <dbReference type="HAMAP-Rule" id="MF_00445"/>
    </source>
</evidence>
<dbReference type="Pfam" id="PF00361">
    <property type="entry name" value="Proton_antipo_M"/>
    <property type="match status" value="1"/>
</dbReference>
<dbReference type="NCBIfam" id="TIGR01770">
    <property type="entry name" value="NDH_I_N"/>
    <property type="match status" value="1"/>
</dbReference>
<organism evidence="8 9">
    <name type="scientific">Acinetobacter baumannii (strain 1295743)</name>
    <dbReference type="NCBI Taxonomy" id="1310613"/>
    <lineage>
        <taxon>Bacteria</taxon>
        <taxon>Pseudomonadati</taxon>
        <taxon>Pseudomonadota</taxon>
        <taxon>Gammaproteobacteria</taxon>
        <taxon>Moraxellales</taxon>
        <taxon>Moraxellaceae</taxon>
        <taxon>Acinetobacter</taxon>
        <taxon>Acinetobacter calcoaceticus/baumannii complex</taxon>
    </lineage>
</organism>
<gene>
    <name evidence="5" type="primary">nuoN</name>
    <name evidence="8" type="ORF">J512_1094</name>
</gene>
<dbReference type="GO" id="GO:0042773">
    <property type="term" value="P:ATP synthesis coupled electron transport"/>
    <property type="evidence" value="ECO:0007669"/>
    <property type="project" value="InterPro"/>
</dbReference>
<comment type="similarity">
    <text evidence="5">Belongs to the complex I subunit 2 family.</text>
</comment>
<feature type="transmembrane region" description="Helical" evidence="5">
    <location>
        <begin position="328"/>
        <end position="353"/>
    </location>
</feature>
<dbReference type="GO" id="GO:0012505">
    <property type="term" value="C:endomembrane system"/>
    <property type="evidence" value="ECO:0007669"/>
    <property type="project" value="UniProtKB-SubCell"/>
</dbReference>
<dbReference type="AlphaFoldDB" id="A0A009IS56"/>
<comment type="subunit">
    <text evidence="5">NDH-1 is composed of 14 different subunits. Subunits NuoA, H, J, K, L, M, N constitute the membrane sector of the complex.</text>
</comment>
<comment type="function">
    <text evidence="5">NDH-1 shuttles electrons from NADH, via FMN and iron-sulfur (Fe-S) centers, to quinones in the respiratory chain. The immediate electron acceptor for the enzyme in this species is believed to be ubiquinone. Couples the redox reaction to proton translocation (for every two electrons transferred, four hydrogen ions are translocated across the cytoplasmic membrane), and thus conserves the redox energy in a proton gradient.</text>
</comment>
<feature type="transmembrane region" description="Helical" evidence="5">
    <location>
        <begin position="38"/>
        <end position="59"/>
    </location>
</feature>
<protein>
    <recommendedName>
        <fullName evidence="5">NADH-quinone oxidoreductase subunit N</fullName>
        <ecNumber evidence="5">7.1.1.-</ecNumber>
    </recommendedName>
    <alternativeName>
        <fullName evidence="5">NADH dehydrogenase I subunit N</fullName>
    </alternativeName>
    <alternativeName>
        <fullName evidence="5">NDH-1 subunit N</fullName>
    </alternativeName>
</protein>
<dbReference type="GeneID" id="92892694"/>
<keyword evidence="5" id="KW-1003">Cell membrane</keyword>
<comment type="catalytic activity">
    <reaction evidence="5">
        <text>a quinone + NADH + 5 H(+)(in) = a quinol + NAD(+) + 4 H(+)(out)</text>
        <dbReference type="Rhea" id="RHEA:57888"/>
        <dbReference type="ChEBI" id="CHEBI:15378"/>
        <dbReference type="ChEBI" id="CHEBI:24646"/>
        <dbReference type="ChEBI" id="CHEBI:57540"/>
        <dbReference type="ChEBI" id="CHEBI:57945"/>
        <dbReference type="ChEBI" id="CHEBI:132124"/>
    </reaction>
</comment>
<feature type="transmembrane region" description="Helical" evidence="5">
    <location>
        <begin position="455"/>
        <end position="473"/>
    </location>
</feature>
<feature type="transmembrane region" description="Helical" evidence="5">
    <location>
        <begin position="374"/>
        <end position="397"/>
    </location>
</feature>
<keyword evidence="3 5" id="KW-1133">Transmembrane helix</keyword>
<evidence type="ECO:0000256" key="2">
    <source>
        <dbReference type="ARBA" id="ARBA00022692"/>
    </source>
</evidence>
<feature type="domain" description="NADH:quinone oxidoreductase/Mrp antiporter transmembrane" evidence="7">
    <location>
        <begin position="128"/>
        <end position="423"/>
    </location>
</feature>
<feature type="transmembrane region" description="Helical" evidence="5">
    <location>
        <begin position="164"/>
        <end position="186"/>
    </location>
</feature>
<evidence type="ECO:0000256" key="1">
    <source>
        <dbReference type="ARBA" id="ARBA00004127"/>
    </source>
</evidence>
<dbReference type="PANTHER" id="PTHR22773">
    <property type="entry name" value="NADH DEHYDROGENASE"/>
    <property type="match status" value="1"/>
</dbReference>
<dbReference type="GO" id="GO:0005886">
    <property type="term" value="C:plasma membrane"/>
    <property type="evidence" value="ECO:0007669"/>
    <property type="project" value="UniProtKB-SubCell"/>
</dbReference>
<keyword evidence="2 5" id="KW-0812">Transmembrane</keyword>
<evidence type="ECO:0000256" key="6">
    <source>
        <dbReference type="RuleBase" id="RU000320"/>
    </source>
</evidence>
<feature type="transmembrane region" description="Helical" evidence="5">
    <location>
        <begin position="269"/>
        <end position="292"/>
    </location>
</feature>
<proteinExistence type="inferred from homology"/>
<evidence type="ECO:0000259" key="7">
    <source>
        <dbReference type="Pfam" id="PF00361"/>
    </source>
</evidence>
<feature type="transmembrane region" description="Helical" evidence="5">
    <location>
        <begin position="206"/>
        <end position="224"/>
    </location>
</feature>
<dbReference type="GO" id="GO:0048038">
    <property type="term" value="F:quinone binding"/>
    <property type="evidence" value="ECO:0007669"/>
    <property type="project" value="UniProtKB-KW"/>
</dbReference>
<accession>A0A009IS56</accession>
<evidence type="ECO:0000313" key="9">
    <source>
        <dbReference type="Proteomes" id="UP000020595"/>
    </source>
</evidence>
<dbReference type="PATRIC" id="fig|1310613.3.peg.1047"/>
<dbReference type="InterPro" id="IPR001750">
    <property type="entry name" value="ND/Mrp_TM"/>
</dbReference>
<dbReference type="GO" id="GO:0050136">
    <property type="term" value="F:NADH dehydrogenase (quinone) (non-electrogenic) activity"/>
    <property type="evidence" value="ECO:0007669"/>
    <property type="project" value="UniProtKB-UniRule"/>
</dbReference>
<dbReference type="Proteomes" id="UP000020595">
    <property type="component" value="Unassembled WGS sequence"/>
</dbReference>
<feature type="transmembrane region" description="Helical" evidence="5">
    <location>
        <begin position="245"/>
        <end position="263"/>
    </location>
</feature>
<dbReference type="InterPro" id="IPR010096">
    <property type="entry name" value="NADH-Q_OxRdtase_suN/2"/>
</dbReference>
<comment type="caution">
    <text evidence="8">The sequence shown here is derived from an EMBL/GenBank/DDBJ whole genome shotgun (WGS) entry which is preliminary data.</text>
</comment>
<keyword evidence="5" id="KW-0830">Ubiquinone</keyword>
<keyword evidence="5" id="KW-1278">Translocase</keyword>
<keyword evidence="5" id="KW-0874">Quinone</keyword>
<feature type="transmembrane region" description="Helical" evidence="5">
    <location>
        <begin position="301"/>
        <end position="322"/>
    </location>
</feature>
<feature type="transmembrane region" description="Helical" evidence="5">
    <location>
        <begin position="110"/>
        <end position="127"/>
    </location>
</feature>
<evidence type="ECO:0000256" key="3">
    <source>
        <dbReference type="ARBA" id="ARBA00022989"/>
    </source>
</evidence>
<dbReference type="RefSeq" id="WP_001011955.1">
    <property type="nucleotide sequence ID" value="NZ_JEWH01000009.1"/>
</dbReference>
<keyword evidence="5" id="KW-0813">Transport</keyword>
<keyword evidence="4 5" id="KW-0472">Membrane</keyword>
<reference evidence="8 9" key="1">
    <citation type="submission" date="2014-02" db="EMBL/GenBank/DDBJ databases">
        <title>Comparative genomics and transcriptomics to identify genetic mechanisms underlying the emergence of carbapenem resistant Acinetobacter baumannii (CRAb).</title>
        <authorList>
            <person name="Harris A.D."/>
            <person name="Johnson K.J."/>
            <person name="George J."/>
            <person name="Shefchek K."/>
            <person name="Daugherty S.C."/>
            <person name="Parankush S."/>
            <person name="Sadzewicz L."/>
            <person name="Tallon L."/>
            <person name="Sengamalay N."/>
            <person name="Hazen T.H."/>
            <person name="Rasko D.A."/>
        </authorList>
    </citation>
    <scope>NUCLEOTIDE SEQUENCE [LARGE SCALE GENOMIC DNA]</scope>
    <source>
        <strain evidence="8 9">1295743</strain>
    </source>
</reference>
<evidence type="ECO:0000256" key="4">
    <source>
        <dbReference type="ARBA" id="ARBA00023136"/>
    </source>
</evidence>
<sequence length="498" mass="53942">MNFTVSFSTLMPLAPVMIVALTAVVVMLLISIKRNHNLIATTSVVGLNLAALYILLELFGGKFVPANVMGMFMVDPFTMFYQFMILVASLACCTLSHAYIETYKDNREELYLLLLASVAGAMLMVASSHYASFFISLELMSIPVYGLLAYTYQRSQSLEAGIKYLVLSATASAMLLMGMAYIYAYTGSLSFYDSVQALFGAIKQPMVLLGLALIIFAVAFKLSLAPFHKWTPDVYAGAPAPMATFLATAAKVATIGLFVRYLLASGAIMVNSLVTVLTIIAVLSILVGNLLAVRQVNLKRILGYSSIAHFGYLLIALISMTYASLGSVTVYVVTYVLTTIGAFGAVALMSSPYNNVDEAQSLADYRGLFWRRPVLTATLTVMMLSLAGIPLTAGFIGKFLVVMAAVTTQHWFLAAMIIVGSGIGLYYYLRVMVVMYMTPPETPRIDADAHWGQKVGGLMVLAAAALVIILGVYPDPMINLALKAEILSPLHFMLSQQQ</sequence>
<feature type="transmembrane region" description="Helical" evidence="5">
    <location>
        <begin position="409"/>
        <end position="429"/>
    </location>
</feature>
<feature type="transmembrane region" description="Helical" evidence="5">
    <location>
        <begin position="79"/>
        <end position="98"/>
    </location>
</feature>
<feature type="transmembrane region" description="Helical" evidence="5">
    <location>
        <begin position="133"/>
        <end position="152"/>
    </location>
</feature>
<evidence type="ECO:0000313" key="8">
    <source>
        <dbReference type="EMBL" id="EXB06683.1"/>
    </source>
</evidence>
<dbReference type="SMR" id="A0A009IS56"/>
<feature type="transmembrane region" description="Helical" evidence="5">
    <location>
        <begin position="12"/>
        <end position="31"/>
    </location>
</feature>
<dbReference type="GO" id="GO:0008137">
    <property type="term" value="F:NADH dehydrogenase (ubiquinone) activity"/>
    <property type="evidence" value="ECO:0007669"/>
    <property type="project" value="InterPro"/>
</dbReference>
<dbReference type="EC" id="7.1.1.-" evidence="5"/>
<comment type="subcellular location">
    <subcellularLocation>
        <location evidence="5">Cell membrane</location>
        <topology evidence="5">Multi-pass membrane protein</topology>
    </subcellularLocation>
    <subcellularLocation>
        <location evidence="1">Endomembrane system</location>
        <topology evidence="1">Multi-pass membrane protein</topology>
    </subcellularLocation>
    <subcellularLocation>
        <location evidence="6">Membrane</location>
        <topology evidence="6">Multi-pass membrane protein</topology>
    </subcellularLocation>
</comment>
<keyword evidence="5" id="KW-0520">NAD</keyword>
<dbReference type="EMBL" id="JEWH01000009">
    <property type="protein sequence ID" value="EXB06683.1"/>
    <property type="molecule type" value="Genomic_DNA"/>
</dbReference>